<dbReference type="InterPro" id="IPR020625">
    <property type="entry name" value="Schiff_base-form_aldolases_AS"/>
</dbReference>
<dbReference type="InterPro" id="IPR020624">
    <property type="entry name" value="Schiff_base-form_aldolases_CS"/>
</dbReference>
<evidence type="ECO:0000256" key="7">
    <source>
        <dbReference type="ARBA" id="ARBA00022915"/>
    </source>
</evidence>
<sequence length="296" mass="32262">MSLFTGSGVAILTPFLPNGEIDWDAYGKLVDFHLQHKTDAIIVTGTTGESVTLTDEEQIKLLQFTLERVDKKVPVIAGTGSNDTAHTIHLSRAAEAVGADGLLVVTPYYNKSNRQGMFLHFASIADSVNIPIILYHVPGRTGVELTVDQVVELSQHPNINGIKDATGDLAFTQAVIENTHPDFAVYSGNDDNIYDVMAIGGQGVISVLANVAPEETHNIVQLYNDGKEAESQALHQSLAGLIESLFLEVNPIPVKYLAHLLGHCHNAYRLPLFEPSDLVKERLVNEAENLSQYIIE</sequence>
<dbReference type="GO" id="GO:0008840">
    <property type="term" value="F:4-hydroxy-tetrahydrodipicolinate synthase activity"/>
    <property type="evidence" value="ECO:0007669"/>
    <property type="project" value="UniProtKB-EC"/>
</dbReference>
<gene>
    <name evidence="12 14" type="primary">dapA</name>
    <name evidence="14" type="ORF">NRE15_14395</name>
</gene>
<feature type="active site" description="Schiff-base intermediate with substrate" evidence="12">
    <location>
        <position position="163"/>
    </location>
</feature>
<evidence type="ECO:0000313" key="15">
    <source>
        <dbReference type="Proteomes" id="UP001315967"/>
    </source>
</evidence>
<evidence type="ECO:0000256" key="3">
    <source>
        <dbReference type="ARBA" id="ARBA00007592"/>
    </source>
</evidence>
<comment type="catalytic activity">
    <reaction evidence="11 12">
        <text>L-aspartate 4-semialdehyde + pyruvate = (2S,4S)-4-hydroxy-2,3,4,5-tetrahydrodipicolinate + H2O + H(+)</text>
        <dbReference type="Rhea" id="RHEA:34171"/>
        <dbReference type="ChEBI" id="CHEBI:15361"/>
        <dbReference type="ChEBI" id="CHEBI:15377"/>
        <dbReference type="ChEBI" id="CHEBI:15378"/>
        <dbReference type="ChEBI" id="CHEBI:67139"/>
        <dbReference type="ChEBI" id="CHEBI:537519"/>
        <dbReference type="EC" id="4.3.3.7"/>
    </reaction>
</comment>
<evidence type="ECO:0000256" key="2">
    <source>
        <dbReference type="ARBA" id="ARBA00005120"/>
    </source>
</evidence>
<keyword evidence="8 12" id="KW-0457">Lysine biosynthesis</keyword>
<comment type="function">
    <text evidence="1 12">Catalyzes the condensation of (S)-aspartate-beta-semialdehyde [(S)-ASA] and pyruvate to 4-hydroxy-tetrahydrodipicolinate (HTPA).</text>
</comment>
<dbReference type="InterPro" id="IPR005263">
    <property type="entry name" value="DapA"/>
</dbReference>
<keyword evidence="7 12" id="KW-0220">Diaminopimelate biosynthesis</keyword>
<keyword evidence="10 12" id="KW-0704">Schiff base</keyword>
<dbReference type="Pfam" id="PF00701">
    <property type="entry name" value="DHDPS"/>
    <property type="match status" value="1"/>
</dbReference>
<dbReference type="CDD" id="cd00950">
    <property type="entry name" value="DHDPS"/>
    <property type="match status" value="1"/>
</dbReference>
<evidence type="ECO:0000256" key="8">
    <source>
        <dbReference type="ARBA" id="ARBA00023154"/>
    </source>
</evidence>
<dbReference type="NCBIfam" id="TIGR00674">
    <property type="entry name" value="dapA"/>
    <property type="match status" value="1"/>
</dbReference>
<feature type="binding site" evidence="12">
    <location>
        <position position="205"/>
    </location>
    <ligand>
        <name>pyruvate</name>
        <dbReference type="ChEBI" id="CHEBI:15361"/>
    </ligand>
</feature>
<feature type="site" description="Part of a proton relay during catalysis" evidence="12">
    <location>
        <position position="109"/>
    </location>
</feature>
<keyword evidence="6 12" id="KW-0028">Amino-acid biosynthesis</keyword>
<dbReference type="HAMAP" id="MF_00418">
    <property type="entry name" value="DapA"/>
    <property type="match status" value="1"/>
</dbReference>
<proteinExistence type="inferred from homology"/>
<comment type="caution">
    <text evidence="12">Was originally thought to be a dihydrodipicolinate synthase (DHDPS), catalyzing the condensation of (S)-aspartate-beta-semialdehyde [(S)-ASA] and pyruvate to dihydrodipicolinate (DHDP). However, it was shown in E.coli that the product of the enzymatic reaction is not dihydrodipicolinate but in fact (4S)-4-hydroxy-2,3,4,5-tetrahydro-(2S)-dipicolinic acid (HTPA), and that the consecutive dehydration reaction leading to DHDP is not spontaneous but catalyzed by DapB.</text>
</comment>
<evidence type="ECO:0000256" key="4">
    <source>
        <dbReference type="ARBA" id="ARBA00012086"/>
    </source>
</evidence>
<evidence type="ECO:0000313" key="14">
    <source>
        <dbReference type="EMBL" id="UUX34052.1"/>
    </source>
</evidence>
<organism evidence="14 15">
    <name type="scientific">Fundicoccus culcitae</name>
    <dbReference type="NCBI Taxonomy" id="2969821"/>
    <lineage>
        <taxon>Bacteria</taxon>
        <taxon>Bacillati</taxon>
        <taxon>Bacillota</taxon>
        <taxon>Bacilli</taxon>
        <taxon>Lactobacillales</taxon>
        <taxon>Aerococcaceae</taxon>
        <taxon>Fundicoccus</taxon>
    </lineage>
</organism>
<evidence type="ECO:0000256" key="11">
    <source>
        <dbReference type="ARBA" id="ARBA00047836"/>
    </source>
</evidence>
<dbReference type="RefSeq" id="WP_313793554.1">
    <property type="nucleotide sequence ID" value="NZ_CP102453.1"/>
</dbReference>
<dbReference type="SMART" id="SM01130">
    <property type="entry name" value="DHDPS"/>
    <property type="match status" value="1"/>
</dbReference>
<keyword evidence="15" id="KW-1185">Reference proteome</keyword>
<evidence type="ECO:0000256" key="10">
    <source>
        <dbReference type="ARBA" id="ARBA00023270"/>
    </source>
</evidence>
<keyword evidence="9 12" id="KW-0456">Lyase</keyword>
<comment type="subunit">
    <text evidence="12">Homotetramer; dimer of dimers.</text>
</comment>
<dbReference type="Gene3D" id="3.20.20.70">
    <property type="entry name" value="Aldolase class I"/>
    <property type="match status" value="1"/>
</dbReference>
<feature type="site" description="Part of a proton relay during catalysis" evidence="12">
    <location>
        <position position="46"/>
    </location>
</feature>
<feature type="active site" description="Proton donor/acceptor" evidence="12">
    <location>
        <position position="135"/>
    </location>
</feature>
<keyword evidence="5 12" id="KW-0963">Cytoplasm</keyword>
<dbReference type="PANTHER" id="PTHR12128">
    <property type="entry name" value="DIHYDRODIPICOLINATE SYNTHASE"/>
    <property type="match status" value="1"/>
</dbReference>
<evidence type="ECO:0000256" key="12">
    <source>
        <dbReference type="HAMAP-Rule" id="MF_00418"/>
    </source>
</evidence>
<evidence type="ECO:0000256" key="1">
    <source>
        <dbReference type="ARBA" id="ARBA00003294"/>
    </source>
</evidence>
<comment type="subcellular location">
    <subcellularLocation>
        <location evidence="12">Cytoplasm</location>
    </subcellularLocation>
</comment>
<dbReference type="EMBL" id="CP102453">
    <property type="protein sequence ID" value="UUX34052.1"/>
    <property type="molecule type" value="Genomic_DNA"/>
</dbReference>
<comment type="similarity">
    <text evidence="3 12 13">Belongs to the DapA family.</text>
</comment>
<evidence type="ECO:0000256" key="6">
    <source>
        <dbReference type="ARBA" id="ARBA00022605"/>
    </source>
</evidence>
<dbReference type="PANTHER" id="PTHR12128:SF66">
    <property type="entry name" value="4-HYDROXY-2-OXOGLUTARATE ALDOLASE, MITOCHONDRIAL"/>
    <property type="match status" value="1"/>
</dbReference>
<dbReference type="PRINTS" id="PR00146">
    <property type="entry name" value="DHPICSNTHASE"/>
</dbReference>
<reference evidence="14 15" key="1">
    <citation type="submission" date="2022-08" db="EMBL/GenBank/DDBJ databases">
        <title>Aerococcaceae sp. nov isolated from spoiled eye mask.</title>
        <authorList>
            <person name="Zhou G."/>
            <person name="Xie X.-B."/>
            <person name="Shi Q.-S."/>
            <person name="Wang Y.-S."/>
            <person name="Wen X."/>
            <person name="Peng H."/>
            <person name="Yang X.-J."/>
            <person name="Tao H.-B."/>
            <person name="Huang X.-M."/>
        </authorList>
    </citation>
    <scope>NUCLEOTIDE SEQUENCE [LARGE SCALE GENOMIC DNA]</scope>
    <source>
        <strain evidence="15">DM20194951</strain>
    </source>
</reference>
<protein>
    <recommendedName>
        <fullName evidence="4 12">4-hydroxy-tetrahydrodipicolinate synthase</fullName>
        <shortName evidence="12">HTPA synthase</shortName>
        <ecNumber evidence="4 12">4.3.3.7</ecNumber>
    </recommendedName>
</protein>
<dbReference type="PROSITE" id="PS00666">
    <property type="entry name" value="DHDPS_2"/>
    <property type="match status" value="1"/>
</dbReference>
<dbReference type="PROSITE" id="PS00665">
    <property type="entry name" value="DHDPS_1"/>
    <property type="match status" value="1"/>
</dbReference>
<comment type="pathway">
    <text evidence="2 12">Amino-acid biosynthesis; L-lysine biosynthesis via DAP pathway; (S)-tetrahydrodipicolinate from L-aspartate: step 3/4.</text>
</comment>
<evidence type="ECO:0000256" key="13">
    <source>
        <dbReference type="PIRNR" id="PIRNR001365"/>
    </source>
</evidence>
<accession>A0ABY5P5M9</accession>
<name>A0ABY5P5M9_9LACT</name>
<dbReference type="InterPro" id="IPR002220">
    <property type="entry name" value="DapA-like"/>
</dbReference>
<dbReference type="EC" id="4.3.3.7" evidence="4 12"/>
<dbReference type="SUPFAM" id="SSF51569">
    <property type="entry name" value="Aldolase"/>
    <property type="match status" value="1"/>
</dbReference>
<dbReference type="Proteomes" id="UP001315967">
    <property type="component" value="Chromosome"/>
</dbReference>
<evidence type="ECO:0000256" key="5">
    <source>
        <dbReference type="ARBA" id="ARBA00022490"/>
    </source>
</evidence>
<evidence type="ECO:0000256" key="9">
    <source>
        <dbReference type="ARBA" id="ARBA00023239"/>
    </source>
</evidence>
<dbReference type="PIRSF" id="PIRSF001365">
    <property type="entry name" value="DHDPS"/>
    <property type="match status" value="1"/>
</dbReference>
<feature type="binding site" evidence="12">
    <location>
        <position position="47"/>
    </location>
    <ligand>
        <name>pyruvate</name>
        <dbReference type="ChEBI" id="CHEBI:15361"/>
    </ligand>
</feature>
<dbReference type="InterPro" id="IPR013785">
    <property type="entry name" value="Aldolase_TIM"/>
</dbReference>